<gene>
    <name evidence="2" type="ORF">BXZ70DRAFT_426437</name>
</gene>
<keyword evidence="3" id="KW-1185">Reference proteome</keyword>
<evidence type="ECO:0000313" key="3">
    <source>
        <dbReference type="Proteomes" id="UP000813824"/>
    </source>
</evidence>
<sequence>MTSSLVRASLHHSRCAHRWLSTSAPSCSSSSRSSGPSTSQQATSQTHTSQDQLLPAAKMRALVELYHNSASYITPETLEEAVDYAFVREPQQVLSSLTSNLEMTTSDLNKYEGTRKTLPKMSMSDWQSKARLEITSPVFTEATAKRETKLLEALYGGTRCKPGFEVLQEEADRIREHKKADKEREGGL</sequence>
<dbReference type="AlphaFoldDB" id="A0A8K0XTS5"/>
<protein>
    <submittedName>
        <fullName evidence="2">Uncharacterized protein</fullName>
    </submittedName>
</protein>
<dbReference type="OrthoDB" id="5597211at2759"/>
<evidence type="ECO:0000313" key="2">
    <source>
        <dbReference type="EMBL" id="KAH8106237.1"/>
    </source>
</evidence>
<name>A0A8K0XTS5_9AGAR</name>
<organism evidence="2 3">
    <name type="scientific">Cristinia sonorae</name>
    <dbReference type="NCBI Taxonomy" id="1940300"/>
    <lineage>
        <taxon>Eukaryota</taxon>
        <taxon>Fungi</taxon>
        <taxon>Dikarya</taxon>
        <taxon>Basidiomycota</taxon>
        <taxon>Agaricomycotina</taxon>
        <taxon>Agaricomycetes</taxon>
        <taxon>Agaricomycetidae</taxon>
        <taxon>Agaricales</taxon>
        <taxon>Pleurotineae</taxon>
        <taxon>Stephanosporaceae</taxon>
        <taxon>Cristinia</taxon>
    </lineage>
</organism>
<dbReference type="EMBL" id="JAEVFJ010000003">
    <property type="protein sequence ID" value="KAH8106237.1"/>
    <property type="molecule type" value="Genomic_DNA"/>
</dbReference>
<feature type="region of interest" description="Disordered" evidence="1">
    <location>
        <begin position="22"/>
        <end position="51"/>
    </location>
</feature>
<proteinExistence type="predicted"/>
<comment type="caution">
    <text evidence="2">The sequence shown here is derived from an EMBL/GenBank/DDBJ whole genome shotgun (WGS) entry which is preliminary data.</text>
</comment>
<accession>A0A8K0XTS5</accession>
<dbReference type="Proteomes" id="UP000813824">
    <property type="component" value="Unassembled WGS sequence"/>
</dbReference>
<reference evidence="2" key="1">
    <citation type="journal article" date="2021" name="New Phytol.">
        <title>Evolutionary innovations through gain and loss of genes in the ectomycorrhizal Boletales.</title>
        <authorList>
            <person name="Wu G."/>
            <person name="Miyauchi S."/>
            <person name="Morin E."/>
            <person name="Kuo A."/>
            <person name="Drula E."/>
            <person name="Varga T."/>
            <person name="Kohler A."/>
            <person name="Feng B."/>
            <person name="Cao Y."/>
            <person name="Lipzen A."/>
            <person name="Daum C."/>
            <person name="Hundley H."/>
            <person name="Pangilinan J."/>
            <person name="Johnson J."/>
            <person name="Barry K."/>
            <person name="LaButti K."/>
            <person name="Ng V."/>
            <person name="Ahrendt S."/>
            <person name="Min B."/>
            <person name="Choi I.G."/>
            <person name="Park H."/>
            <person name="Plett J.M."/>
            <person name="Magnuson J."/>
            <person name="Spatafora J.W."/>
            <person name="Nagy L.G."/>
            <person name="Henrissat B."/>
            <person name="Grigoriev I.V."/>
            <person name="Yang Z.L."/>
            <person name="Xu J."/>
            <person name="Martin F.M."/>
        </authorList>
    </citation>
    <scope>NUCLEOTIDE SEQUENCE</scope>
    <source>
        <strain evidence="2">KKN 215</strain>
    </source>
</reference>
<evidence type="ECO:0000256" key="1">
    <source>
        <dbReference type="SAM" id="MobiDB-lite"/>
    </source>
</evidence>